<dbReference type="Proteomes" id="UP000237481">
    <property type="component" value="Unassembled WGS sequence"/>
</dbReference>
<keyword evidence="3" id="KW-1185">Reference proteome</keyword>
<feature type="region of interest" description="Disordered" evidence="1">
    <location>
        <begin position="316"/>
        <end position="348"/>
    </location>
</feature>
<organism evidence="2 3">
    <name type="scientific">Tolypocladium paradoxum</name>
    <dbReference type="NCBI Taxonomy" id="94208"/>
    <lineage>
        <taxon>Eukaryota</taxon>
        <taxon>Fungi</taxon>
        <taxon>Dikarya</taxon>
        <taxon>Ascomycota</taxon>
        <taxon>Pezizomycotina</taxon>
        <taxon>Sordariomycetes</taxon>
        <taxon>Hypocreomycetidae</taxon>
        <taxon>Hypocreales</taxon>
        <taxon>Ophiocordycipitaceae</taxon>
        <taxon>Tolypocladium</taxon>
    </lineage>
</organism>
<evidence type="ECO:0000256" key="1">
    <source>
        <dbReference type="SAM" id="MobiDB-lite"/>
    </source>
</evidence>
<sequence>MDPNPADSVRGGVPSAMIQNRHLPRRVAAPGRHRSFNHLVRANAKRLAQTGSVNALAVCETLGLPCAADGRPLDASAGSLPRSALRPQLEAHLRRYYGAARPLPRLRCRNRPAAALCGQDEAEGRDLAHSDMPLPGDRFRLARRPTLEREEAFRDASTSRGGVRLRRAAPSADDAQVAELYRLGLLYDEEQDRADDAFDLNSIQHEQPVYSIRPAKRARKSTKSRGFGAEQPLRLDLSFSDLGDDAAIAQFLRPSPHDIETTRDEAIQHAPRPSRQSLPPLRVVYELAGSRPSFDVDTSQPPDLVTDLLSDYDCFSDSELDDTPSQQEVHLSADNPPSDAWVMLGDDS</sequence>
<proteinExistence type="predicted"/>
<evidence type="ECO:0000313" key="3">
    <source>
        <dbReference type="Proteomes" id="UP000237481"/>
    </source>
</evidence>
<dbReference type="AlphaFoldDB" id="A0A2S4KRL2"/>
<name>A0A2S4KRL2_9HYPO</name>
<dbReference type="EMBL" id="PKSG01000791">
    <property type="protein sequence ID" value="POR32817.1"/>
    <property type="molecule type" value="Genomic_DNA"/>
</dbReference>
<protein>
    <submittedName>
        <fullName evidence="2">Uncharacterized protein</fullName>
    </submittedName>
</protein>
<gene>
    <name evidence="2" type="ORF">TPAR_06991</name>
</gene>
<evidence type="ECO:0000313" key="2">
    <source>
        <dbReference type="EMBL" id="POR32817.1"/>
    </source>
</evidence>
<dbReference type="STRING" id="94208.A0A2S4KRL2"/>
<accession>A0A2S4KRL2</accession>
<dbReference type="OrthoDB" id="5207704at2759"/>
<reference evidence="2 3" key="1">
    <citation type="submission" date="2018-01" db="EMBL/GenBank/DDBJ databases">
        <title>Harnessing the power of phylogenomics to disentangle the directionality and signatures of interkingdom host jumping in the parasitic fungal genus Tolypocladium.</title>
        <authorList>
            <person name="Quandt C.A."/>
            <person name="Patterson W."/>
            <person name="Spatafora J.W."/>
        </authorList>
    </citation>
    <scope>NUCLEOTIDE SEQUENCE [LARGE SCALE GENOMIC DNA]</scope>
    <source>
        <strain evidence="2 3">NRBC 100945</strain>
    </source>
</reference>
<comment type="caution">
    <text evidence="2">The sequence shown here is derived from an EMBL/GenBank/DDBJ whole genome shotgun (WGS) entry which is preliminary data.</text>
</comment>